<evidence type="ECO:0000313" key="7">
    <source>
        <dbReference type="Proteomes" id="UP000679530"/>
    </source>
</evidence>
<evidence type="ECO:0000256" key="2">
    <source>
        <dbReference type="ARBA" id="ARBA00022804"/>
    </source>
</evidence>
<proteinExistence type="inferred from homology"/>
<keyword evidence="3" id="KW-0946">Virion</keyword>
<dbReference type="InterPro" id="IPR005563">
    <property type="entry name" value="A_protein"/>
</dbReference>
<comment type="similarity">
    <text evidence="5">Belongs to the Leviviricetes maturation protein family.</text>
</comment>
<protein>
    <submittedName>
        <fullName evidence="6">Maturation protein</fullName>
    </submittedName>
</protein>
<keyword evidence="2" id="KW-1161">Viral attachment to host cell</keyword>
<name>A0A8S5L045_9VIRU</name>
<evidence type="ECO:0000256" key="3">
    <source>
        <dbReference type="ARBA" id="ARBA00023104"/>
    </source>
</evidence>
<organism evidence="6 7">
    <name type="scientific">ssRNA phage SRR5466725_5</name>
    <dbReference type="NCBI Taxonomy" id="2786424"/>
    <lineage>
        <taxon>Viruses</taxon>
        <taxon>Riboviria</taxon>
        <taxon>Orthornavirae</taxon>
        <taxon>Lenarviricota</taxon>
        <taxon>Leviviricetes</taxon>
        <taxon>Timlovirales</taxon>
        <taxon>Blumeviridae</taxon>
        <taxon>Pacehavirus</taxon>
        <taxon>Pacehavirus pelovicinum</taxon>
    </lineage>
</organism>
<evidence type="ECO:0000313" key="6">
    <source>
        <dbReference type="EMBL" id="DAD50815.1"/>
    </source>
</evidence>
<reference evidence="6" key="1">
    <citation type="submission" date="2020-09" db="EMBL/GenBank/DDBJ databases">
        <title>Leviviricetes taxonomy.</title>
        <authorList>
            <person name="Stockdale S.R."/>
            <person name="Callanan J."/>
            <person name="Adriaenssens E.M."/>
            <person name="Kuhn J.H."/>
            <person name="Rumnieks J."/>
            <person name="Shkoporov A."/>
            <person name="Draper L.A."/>
            <person name="Ross P."/>
            <person name="Hill C."/>
        </authorList>
    </citation>
    <scope>NUCLEOTIDE SEQUENCE</scope>
</reference>
<keyword evidence="1" id="KW-0945">Host-virus interaction</keyword>
<dbReference type="Pfam" id="PF03863">
    <property type="entry name" value="Phage_mat-A"/>
    <property type="match status" value="1"/>
</dbReference>
<dbReference type="EMBL" id="BK013634">
    <property type="protein sequence ID" value="DAD50815.1"/>
    <property type="molecule type" value="Genomic_RNA"/>
</dbReference>
<dbReference type="GO" id="GO:0039666">
    <property type="term" value="P:virion attachment to host cell pilus"/>
    <property type="evidence" value="ECO:0007669"/>
    <property type="project" value="UniProtKB-KW"/>
</dbReference>
<dbReference type="Proteomes" id="UP000679530">
    <property type="component" value="Segment"/>
</dbReference>
<gene>
    <name evidence="6" type="primary">SRR5466725_5_2</name>
</gene>
<sequence>MQIDGSQDYLSQLIRTDLDTITEKRGIFGENDVIHVKYDGHLQFHPALVDAKHVPTEKFPQAITYKYTRNGKLISRTALHGILQPGWSGLGVTEVTSDGATYYYEAHDYNGKDWFLYRAIVNENDPYCVRWDCTKFSDIVCHTSSMSAEFTKTWSSIDWFRTKNHNWFDDHSSYAIINLPKTYGLRPYVSRPSREGSHLIDFNCGVNPRELTSCIQDYISENIHLRVCPLEPDDYSELAVEAVQKVPKVRANLLELLSEIRHPWRLLPKLKNLRYLKTWSDNYLWMNYGLLPTISDLQEIVRAFKKHGPYFDKNGFATYNASKVKRQSTKDFDYSLTQRLKIAIENEDHAIINLLDSIDSIGLLPKLSNIWDLVPFSFVIDWFLGVGDMLERFEVNEFLTHHKIRYVTMSYRKVTDLKISMVGLPILGSIQKVLYHRWVSDQCPAPPLTLQLKTATAENFIDGMMLLNQRRK</sequence>
<evidence type="ECO:0000256" key="1">
    <source>
        <dbReference type="ARBA" id="ARBA00022581"/>
    </source>
</evidence>
<dbReference type="KEGG" id="vg:80399462"/>
<keyword evidence="4" id="KW-1160">Virus entry into host cell</keyword>
<evidence type="ECO:0000256" key="4">
    <source>
        <dbReference type="ARBA" id="ARBA00023296"/>
    </source>
</evidence>
<dbReference type="RefSeq" id="YP_010770211.1">
    <property type="nucleotide sequence ID" value="NC_074198.1"/>
</dbReference>
<accession>A0A8S5L045</accession>
<keyword evidence="7" id="KW-1185">Reference proteome</keyword>
<dbReference type="GeneID" id="80399462"/>
<keyword evidence="3" id="KW-1175">Viral attachment to host cell pilus</keyword>
<evidence type="ECO:0000256" key="5">
    <source>
        <dbReference type="ARBA" id="ARBA00035110"/>
    </source>
</evidence>